<dbReference type="AlphaFoldDB" id="A0A5A9Z4H9"/>
<dbReference type="Proteomes" id="UP000325291">
    <property type="component" value="Unassembled WGS sequence"/>
</dbReference>
<dbReference type="RefSeq" id="WP_111367091.1">
    <property type="nucleotide sequence ID" value="NZ_VINQ01000016.1"/>
</dbReference>
<dbReference type="PROSITE" id="PS00792">
    <property type="entry name" value="DHPS_1"/>
    <property type="match status" value="1"/>
</dbReference>
<dbReference type="EC" id="2.5.1.15" evidence="5 12"/>
<protein>
    <recommendedName>
        <fullName evidence="6 12">Dihydropteroate synthase</fullName>
        <shortName evidence="12">DHPS</shortName>
        <ecNumber evidence="5 12">2.5.1.15</ecNumber>
    </recommendedName>
    <alternativeName>
        <fullName evidence="11 12">Dihydropteroate pyrophosphorylase</fullName>
    </alternativeName>
</protein>
<evidence type="ECO:0000256" key="11">
    <source>
        <dbReference type="ARBA" id="ARBA00030193"/>
    </source>
</evidence>
<evidence type="ECO:0000259" key="13">
    <source>
        <dbReference type="PROSITE" id="PS50972"/>
    </source>
</evidence>
<dbReference type="EMBL" id="VINQ01000016">
    <property type="protein sequence ID" value="KAA0912091.1"/>
    <property type="molecule type" value="Genomic_DNA"/>
</dbReference>
<dbReference type="CDD" id="cd00739">
    <property type="entry name" value="DHPS"/>
    <property type="match status" value="1"/>
</dbReference>
<evidence type="ECO:0000256" key="8">
    <source>
        <dbReference type="ARBA" id="ARBA00022723"/>
    </source>
</evidence>
<dbReference type="GO" id="GO:0005829">
    <property type="term" value="C:cytosol"/>
    <property type="evidence" value="ECO:0007669"/>
    <property type="project" value="TreeGrafter"/>
</dbReference>
<dbReference type="NCBIfam" id="TIGR01496">
    <property type="entry name" value="DHPS"/>
    <property type="match status" value="1"/>
</dbReference>
<dbReference type="Gene3D" id="3.20.20.20">
    <property type="entry name" value="Dihydropteroate synthase-like"/>
    <property type="match status" value="1"/>
</dbReference>
<dbReference type="GO" id="GO:0046654">
    <property type="term" value="P:tetrahydrofolate biosynthetic process"/>
    <property type="evidence" value="ECO:0007669"/>
    <property type="project" value="UniProtKB-UniPathway"/>
</dbReference>
<dbReference type="PANTHER" id="PTHR20941:SF1">
    <property type="entry name" value="FOLIC ACID SYNTHESIS PROTEIN FOL1"/>
    <property type="match status" value="1"/>
</dbReference>
<comment type="catalytic activity">
    <reaction evidence="1">
        <text>(7,8-dihydropterin-6-yl)methyl diphosphate + 4-aminobenzoate = 7,8-dihydropteroate + diphosphate</text>
        <dbReference type="Rhea" id="RHEA:19949"/>
        <dbReference type="ChEBI" id="CHEBI:17836"/>
        <dbReference type="ChEBI" id="CHEBI:17839"/>
        <dbReference type="ChEBI" id="CHEBI:33019"/>
        <dbReference type="ChEBI" id="CHEBI:72950"/>
        <dbReference type="EC" id="2.5.1.15"/>
    </reaction>
</comment>
<dbReference type="PROSITE" id="PS00793">
    <property type="entry name" value="DHPS_2"/>
    <property type="match status" value="1"/>
</dbReference>
<dbReference type="GO" id="GO:0046656">
    <property type="term" value="P:folic acid biosynthetic process"/>
    <property type="evidence" value="ECO:0007669"/>
    <property type="project" value="UniProtKB-KW"/>
</dbReference>
<evidence type="ECO:0000313" key="15">
    <source>
        <dbReference type="Proteomes" id="UP000325291"/>
    </source>
</evidence>
<evidence type="ECO:0000256" key="1">
    <source>
        <dbReference type="ARBA" id="ARBA00000012"/>
    </source>
</evidence>
<dbReference type="GO" id="GO:0004156">
    <property type="term" value="F:dihydropteroate synthase activity"/>
    <property type="evidence" value="ECO:0007669"/>
    <property type="project" value="UniProtKB-EC"/>
</dbReference>
<name>A0A5A9Z4H9_9RHOB</name>
<comment type="pathway">
    <text evidence="3 12">Cofactor biosynthesis; tetrahydrofolate biosynthesis; 7,8-dihydrofolate from 2-amino-4-hydroxy-6-hydroxymethyl-7,8-dihydropteridine diphosphate and 4-aminobenzoate: step 1/2.</text>
</comment>
<accession>A0A5A9Z4H9</accession>
<comment type="caution">
    <text evidence="14">The sequence shown here is derived from an EMBL/GenBank/DDBJ whole genome shotgun (WGS) entry which is preliminary data.</text>
</comment>
<evidence type="ECO:0000256" key="4">
    <source>
        <dbReference type="ARBA" id="ARBA00009503"/>
    </source>
</evidence>
<keyword evidence="10 12" id="KW-0289">Folate biosynthesis</keyword>
<feature type="domain" description="Pterin-binding" evidence="13">
    <location>
        <begin position="72"/>
        <end position="326"/>
    </location>
</feature>
<dbReference type="FunFam" id="3.20.20.20:FF:000006">
    <property type="entry name" value="Dihydropteroate synthase"/>
    <property type="match status" value="1"/>
</dbReference>
<dbReference type="UniPathway" id="UPA00077">
    <property type="reaction ID" value="UER00156"/>
</dbReference>
<dbReference type="GO" id="GO:0046872">
    <property type="term" value="F:metal ion binding"/>
    <property type="evidence" value="ECO:0007669"/>
    <property type="project" value="UniProtKB-KW"/>
</dbReference>
<dbReference type="InterPro" id="IPR000489">
    <property type="entry name" value="Pterin-binding_dom"/>
</dbReference>
<dbReference type="Pfam" id="PF00809">
    <property type="entry name" value="Pterin_bind"/>
    <property type="match status" value="1"/>
</dbReference>
<organism evidence="14 15">
    <name type="scientific">Aquicoccus porphyridii</name>
    <dbReference type="NCBI Taxonomy" id="1852029"/>
    <lineage>
        <taxon>Bacteria</taxon>
        <taxon>Pseudomonadati</taxon>
        <taxon>Pseudomonadota</taxon>
        <taxon>Alphaproteobacteria</taxon>
        <taxon>Rhodobacterales</taxon>
        <taxon>Paracoccaceae</taxon>
        <taxon>Aquicoccus</taxon>
    </lineage>
</organism>
<evidence type="ECO:0000256" key="7">
    <source>
        <dbReference type="ARBA" id="ARBA00022679"/>
    </source>
</evidence>
<keyword evidence="8 12" id="KW-0479">Metal-binding</keyword>
<evidence type="ECO:0000313" key="14">
    <source>
        <dbReference type="EMBL" id="KAA0912091.1"/>
    </source>
</evidence>
<gene>
    <name evidence="14" type="primary">folP</name>
    <name evidence="14" type="ORF">FLO80_16925</name>
</gene>
<evidence type="ECO:0000256" key="6">
    <source>
        <dbReference type="ARBA" id="ARBA00016919"/>
    </source>
</evidence>
<reference evidence="14 15" key="1">
    <citation type="submission" date="2019-07" db="EMBL/GenBank/DDBJ databases">
        <title>Aquicoccus porphyridii gen. nov., sp. nov., isolated from a small marine red alga, Porphyridium marinum.</title>
        <authorList>
            <person name="Liu L."/>
        </authorList>
    </citation>
    <scope>NUCLEOTIDE SEQUENCE [LARGE SCALE GENOMIC DNA]</scope>
    <source>
        <strain evidence="14 15">L1 8-17</strain>
    </source>
</reference>
<comment type="cofactor">
    <cofactor evidence="2 12">
        <name>Mg(2+)</name>
        <dbReference type="ChEBI" id="CHEBI:18420"/>
    </cofactor>
</comment>
<dbReference type="SUPFAM" id="SSF51717">
    <property type="entry name" value="Dihydropteroate synthetase-like"/>
    <property type="match status" value="1"/>
</dbReference>
<comment type="similarity">
    <text evidence="4 12">Belongs to the DHPS family.</text>
</comment>
<evidence type="ECO:0000256" key="10">
    <source>
        <dbReference type="ARBA" id="ARBA00022909"/>
    </source>
</evidence>
<evidence type="ECO:0000256" key="2">
    <source>
        <dbReference type="ARBA" id="ARBA00001946"/>
    </source>
</evidence>
<dbReference type="InterPro" id="IPR011005">
    <property type="entry name" value="Dihydropteroate_synth-like_sf"/>
</dbReference>
<proteinExistence type="inferred from homology"/>
<evidence type="ECO:0000256" key="9">
    <source>
        <dbReference type="ARBA" id="ARBA00022842"/>
    </source>
</evidence>
<evidence type="ECO:0000256" key="5">
    <source>
        <dbReference type="ARBA" id="ARBA00012458"/>
    </source>
</evidence>
<keyword evidence="15" id="KW-1185">Reference proteome</keyword>
<dbReference type="InterPro" id="IPR006390">
    <property type="entry name" value="DHP_synth_dom"/>
</dbReference>
<dbReference type="InterPro" id="IPR045031">
    <property type="entry name" value="DHP_synth-like"/>
</dbReference>
<comment type="function">
    <text evidence="12">Catalyzes the condensation of para-aminobenzoate (pABA) with 6-hydroxymethyl-7,8-dihydropterin diphosphate (DHPt-PP) to form 7,8-dihydropteroate (H2Pte), the immediate precursor of folate derivatives.</text>
</comment>
<dbReference type="PANTHER" id="PTHR20941">
    <property type="entry name" value="FOLATE SYNTHESIS PROTEINS"/>
    <property type="match status" value="1"/>
</dbReference>
<evidence type="ECO:0000256" key="3">
    <source>
        <dbReference type="ARBA" id="ARBA00004763"/>
    </source>
</evidence>
<dbReference type="PROSITE" id="PS50972">
    <property type="entry name" value="PTERIN_BINDING"/>
    <property type="match status" value="1"/>
</dbReference>
<evidence type="ECO:0000256" key="12">
    <source>
        <dbReference type="RuleBase" id="RU361205"/>
    </source>
</evidence>
<keyword evidence="9 12" id="KW-0460">Magnesium</keyword>
<keyword evidence="7 12" id="KW-0808">Transferase</keyword>
<sequence>MSVYFRPLVQTGPSRPADALPLAGGPCWFTHVEALRRDGPPDIRPATALDDDTRARLTAARAPVCGLTMDAPRIMGILNVTPDSFSDGGAFDGFTQALRHALAMAEAGADMIDIGGESTRPGATPVPLASEIARTEPVIRAIASEITTPISIDTRKEPVARAAHAAGAALVNDVAGLTFDPALAPFCAAEGLPVCIMHAQGDPETMQDDPRYDDVLLDVHDWLSARVEALEQAGIPRARIVVDPGIGFGKTLAHNLTLLHGISLFHGLGCPVLLGASRKGFIGRLGRAPDADARAPGSIAVALAAAAQGVQILRVHDVSETAQALALWRAVTRGRP</sequence>